<dbReference type="Proteomes" id="UP000252707">
    <property type="component" value="Unassembled WGS sequence"/>
</dbReference>
<comment type="similarity">
    <text evidence="2">Belongs to the OmpP1/FadL family.</text>
</comment>
<evidence type="ECO:0000256" key="8">
    <source>
        <dbReference type="SAM" id="SignalP"/>
    </source>
</evidence>
<dbReference type="Gene3D" id="2.40.160.60">
    <property type="entry name" value="Outer membrane protein transport protein (OMPP1/FadL/TodX)"/>
    <property type="match status" value="1"/>
</dbReference>
<evidence type="ECO:0000256" key="1">
    <source>
        <dbReference type="ARBA" id="ARBA00004571"/>
    </source>
</evidence>
<sequence>MNRIASMAATVGVGMGILSAPALATNGDQMLGVTAMQWGMAGAYTAAPQDAATVLTNPAGLANLPMEEFRADLGFGFLNPPRKANGLDSDSDLYLIPSGAMAYRINDRLTFGMGMAGLSGMGVDFPDTAPGLAGNQAVVTTKQFYKIAPGIGFRVNDRLSLGAALNLDYQSLALYNPNFQLPQNQVYGFGATLGATYRVSDALTLGVSYATRQAMDEFKWNTLAGEYGMTMDAPPILSVGLAFEPMPGLLVEADVKHIGFSEVLDKVDFNTPGGKTQMNFGWDDQTVFAIGVQKQVNPKTTVRLGFNYGESPIGPEDVDSNIGSLAITEKHLSLGVTRQLGQRLFGSLSFAHAFHNKVTSNSGSGNTIELEQNIVNLQMTYRY</sequence>
<keyword evidence="10" id="KW-1185">Reference proteome</keyword>
<proteinExistence type="inferred from homology"/>
<keyword evidence="7" id="KW-0998">Cell outer membrane</keyword>
<dbReference type="AlphaFoldDB" id="A0A369BT96"/>
<evidence type="ECO:0000256" key="2">
    <source>
        <dbReference type="ARBA" id="ARBA00008163"/>
    </source>
</evidence>
<dbReference type="RefSeq" id="WP_114281071.1">
    <property type="nucleotide sequence ID" value="NZ_QPJY01000014.1"/>
</dbReference>
<evidence type="ECO:0000256" key="4">
    <source>
        <dbReference type="ARBA" id="ARBA00022692"/>
    </source>
</evidence>
<evidence type="ECO:0000313" key="9">
    <source>
        <dbReference type="EMBL" id="RCX24869.1"/>
    </source>
</evidence>
<keyword evidence="4" id="KW-0812">Transmembrane</keyword>
<comment type="subcellular location">
    <subcellularLocation>
        <location evidence="1">Cell outer membrane</location>
        <topology evidence="1">Multi-pass membrane protein</topology>
    </subcellularLocation>
</comment>
<dbReference type="Pfam" id="PF03349">
    <property type="entry name" value="Toluene_X"/>
    <property type="match status" value="1"/>
</dbReference>
<accession>A0A369BT96</accession>
<name>A0A369BT96_9GAMM</name>
<evidence type="ECO:0000256" key="7">
    <source>
        <dbReference type="ARBA" id="ARBA00023237"/>
    </source>
</evidence>
<protein>
    <submittedName>
        <fullName evidence="9">Long-chain fatty acid transport protein</fullName>
    </submittedName>
</protein>
<dbReference type="GO" id="GO:0015483">
    <property type="term" value="F:long-chain fatty acid transporting porin activity"/>
    <property type="evidence" value="ECO:0007669"/>
    <property type="project" value="TreeGrafter"/>
</dbReference>
<comment type="caution">
    <text evidence="9">The sequence shown here is derived from an EMBL/GenBank/DDBJ whole genome shotgun (WGS) entry which is preliminary data.</text>
</comment>
<feature type="chain" id="PRO_5016877652" evidence="8">
    <location>
        <begin position="25"/>
        <end position="383"/>
    </location>
</feature>
<dbReference type="PANTHER" id="PTHR35093:SF8">
    <property type="entry name" value="OUTER MEMBRANE PROTEIN NMB0088-RELATED"/>
    <property type="match status" value="1"/>
</dbReference>
<evidence type="ECO:0000313" key="10">
    <source>
        <dbReference type="Proteomes" id="UP000252707"/>
    </source>
</evidence>
<keyword evidence="3" id="KW-1134">Transmembrane beta strand</keyword>
<dbReference type="PANTHER" id="PTHR35093">
    <property type="entry name" value="OUTER MEMBRANE PROTEIN NMB0088-RELATED"/>
    <property type="match status" value="1"/>
</dbReference>
<dbReference type="OrthoDB" id="19849at2"/>
<organism evidence="9 10">
    <name type="scientific">Thioalbus denitrificans</name>
    <dbReference type="NCBI Taxonomy" id="547122"/>
    <lineage>
        <taxon>Bacteria</taxon>
        <taxon>Pseudomonadati</taxon>
        <taxon>Pseudomonadota</taxon>
        <taxon>Gammaproteobacteria</taxon>
        <taxon>Chromatiales</taxon>
        <taxon>Ectothiorhodospiraceae</taxon>
        <taxon>Thioalbus</taxon>
    </lineage>
</organism>
<reference evidence="9 10" key="1">
    <citation type="submission" date="2018-07" db="EMBL/GenBank/DDBJ databases">
        <title>Genomic Encyclopedia of Type Strains, Phase IV (KMG-IV): sequencing the most valuable type-strain genomes for metagenomic binning, comparative biology and taxonomic classification.</title>
        <authorList>
            <person name="Goeker M."/>
        </authorList>
    </citation>
    <scope>NUCLEOTIDE SEQUENCE [LARGE SCALE GENOMIC DNA]</scope>
    <source>
        <strain evidence="9 10">DSM 26407</strain>
    </source>
</reference>
<dbReference type="InterPro" id="IPR005017">
    <property type="entry name" value="OMPP1/FadL/TodX"/>
</dbReference>
<keyword evidence="6" id="KW-0472">Membrane</keyword>
<feature type="signal peptide" evidence="8">
    <location>
        <begin position="1"/>
        <end position="24"/>
    </location>
</feature>
<evidence type="ECO:0000256" key="5">
    <source>
        <dbReference type="ARBA" id="ARBA00022729"/>
    </source>
</evidence>
<dbReference type="SUPFAM" id="SSF56935">
    <property type="entry name" value="Porins"/>
    <property type="match status" value="1"/>
</dbReference>
<gene>
    <name evidence="9" type="ORF">DFQ59_11425</name>
</gene>
<dbReference type="EMBL" id="QPJY01000014">
    <property type="protein sequence ID" value="RCX24869.1"/>
    <property type="molecule type" value="Genomic_DNA"/>
</dbReference>
<keyword evidence="5 8" id="KW-0732">Signal</keyword>
<evidence type="ECO:0000256" key="3">
    <source>
        <dbReference type="ARBA" id="ARBA00022452"/>
    </source>
</evidence>
<evidence type="ECO:0000256" key="6">
    <source>
        <dbReference type="ARBA" id="ARBA00023136"/>
    </source>
</evidence>
<dbReference type="GO" id="GO:0009279">
    <property type="term" value="C:cell outer membrane"/>
    <property type="evidence" value="ECO:0007669"/>
    <property type="project" value="UniProtKB-SubCell"/>
</dbReference>